<keyword evidence="3" id="KW-1185">Reference proteome</keyword>
<reference evidence="2" key="1">
    <citation type="journal article" date="2023" name="bioRxiv">
        <title>Scaffold-level genome assemblies of two parasitoid biocontrol wasps reveal the parthenogenesis mechanism and an associated novel virus.</title>
        <authorList>
            <person name="Inwood S."/>
            <person name="Skelly J."/>
            <person name="Guhlin J."/>
            <person name="Harrop T."/>
            <person name="Goldson S."/>
            <person name="Dearden P."/>
        </authorList>
    </citation>
    <scope>NUCLEOTIDE SEQUENCE</scope>
    <source>
        <strain evidence="2">Lincoln</strain>
        <tissue evidence="2">Whole body</tissue>
    </source>
</reference>
<dbReference type="InterPro" id="IPR049012">
    <property type="entry name" value="Mutator_transp_dom"/>
</dbReference>
<dbReference type="Pfam" id="PF20700">
    <property type="entry name" value="Mutator"/>
    <property type="match status" value="1"/>
</dbReference>
<proteinExistence type="predicted"/>
<dbReference type="Proteomes" id="UP001168972">
    <property type="component" value="Unassembled WGS sequence"/>
</dbReference>
<accession>A0AA39G172</accession>
<feature type="domain" description="Mutator-like transposase" evidence="1">
    <location>
        <begin position="53"/>
        <end position="153"/>
    </location>
</feature>
<protein>
    <recommendedName>
        <fullName evidence="1">Mutator-like transposase domain-containing protein</fullName>
    </recommendedName>
</protein>
<sequence length="161" mass="18829">MDKIKKRFHWKGKVVSEKVYNLRLKQQKLGQKLKRRRVFNPYEFGKQMFCKLCENLLSILVVTHEEEVALGSILHISCQKCNFSNKITTDKQHYTPSFGFTQLNKFLAAMNLSTMSWDIFKSTQKEITPVIEKMTYASCSKATEEEKTLTISNPEELRKLL</sequence>
<organism evidence="2 3">
    <name type="scientific">Microctonus hyperodae</name>
    <name type="common">Parasitoid wasp</name>
    <dbReference type="NCBI Taxonomy" id="165561"/>
    <lineage>
        <taxon>Eukaryota</taxon>
        <taxon>Metazoa</taxon>
        <taxon>Ecdysozoa</taxon>
        <taxon>Arthropoda</taxon>
        <taxon>Hexapoda</taxon>
        <taxon>Insecta</taxon>
        <taxon>Pterygota</taxon>
        <taxon>Neoptera</taxon>
        <taxon>Endopterygota</taxon>
        <taxon>Hymenoptera</taxon>
        <taxon>Apocrita</taxon>
        <taxon>Ichneumonoidea</taxon>
        <taxon>Braconidae</taxon>
        <taxon>Euphorinae</taxon>
        <taxon>Microctonus</taxon>
    </lineage>
</organism>
<dbReference type="AlphaFoldDB" id="A0AA39G172"/>
<reference evidence="2" key="2">
    <citation type="submission" date="2023-03" db="EMBL/GenBank/DDBJ databases">
        <authorList>
            <person name="Inwood S.N."/>
            <person name="Skelly J.G."/>
            <person name="Guhlin J."/>
            <person name="Harrop T.W.R."/>
            <person name="Goldson S.G."/>
            <person name="Dearden P.K."/>
        </authorList>
    </citation>
    <scope>NUCLEOTIDE SEQUENCE</scope>
    <source>
        <strain evidence="2">Lincoln</strain>
        <tissue evidence="2">Whole body</tissue>
    </source>
</reference>
<comment type="caution">
    <text evidence="2">The sequence shown here is derived from an EMBL/GenBank/DDBJ whole genome shotgun (WGS) entry which is preliminary data.</text>
</comment>
<evidence type="ECO:0000259" key="1">
    <source>
        <dbReference type="Pfam" id="PF20700"/>
    </source>
</evidence>
<evidence type="ECO:0000313" key="3">
    <source>
        <dbReference type="Proteomes" id="UP001168972"/>
    </source>
</evidence>
<name>A0AA39G172_MICHY</name>
<dbReference type="EMBL" id="JAQQBR010000003">
    <property type="protein sequence ID" value="KAK0179443.1"/>
    <property type="molecule type" value="Genomic_DNA"/>
</dbReference>
<evidence type="ECO:0000313" key="2">
    <source>
        <dbReference type="EMBL" id="KAK0179443.1"/>
    </source>
</evidence>
<gene>
    <name evidence="2" type="ORF">PV327_005195</name>
</gene>